<dbReference type="EMBL" id="JBHLTL010000004">
    <property type="protein sequence ID" value="MFC0589396.1"/>
    <property type="molecule type" value="Genomic_DNA"/>
</dbReference>
<proteinExistence type="predicted"/>
<dbReference type="RefSeq" id="WP_379480886.1">
    <property type="nucleotide sequence ID" value="NZ_JBHLTL010000004.1"/>
</dbReference>
<name>A0ABV6PHV4_9SPHN</name>
<keyword evidence="2" id="KW-1185">Reference proteome</keyword>
<gene>
    <name evidence="1" type="ORF">ACFFF7_08235</name>
</gene>
<accession>A0ABV6PHV4</accession>
<reference evidence="1 2" key="1">
    <citation type="submission" date="2024-09" db="EMBL/GenBank/DDBJ databases">
        <authorList>
            <person name="Sun Q."/>
            <person name="Mori K."/>
        </authorList>
    </citation>
    <scope>NUCLEOTIDE SEQUENCE [LARGE SCALE GENOMIC DNA]</scope>
    <source>
        <strain evidence="1 2">NCAIM B.02537</strain>
    </source>
</reference>
<organism evidence="1 2">
    <name type="scientific">Novosphingobium aquiterrae</name>
    <dbReference type="NCBI Taxonomy" id="624388"/>
    <lineage>
        <taxon>Bacteria</taxon>
        <taxon>Pseudomonadati</taxon>
        <taxon>Pseudomonadota</taxon>
        <taxon>Alphaproteobacteria</taxon>
        <taxon>Sphingomonadales</taxon>
        <taxon>Sphingomonadaceae</taxon>
        <taxon>Novosphingobium</taxon>
    </lineage>
</organism>
<comment type="caution">
    <text evidence="1">The sequence shown here is derived from an EMBL/GenBank/DDBJ whole genome shotgun (WGS) entry which is preliminary data.</text>
</comment>
<evidence type="ECO:0000313" key="2">
    <source>
        <dbReference type="Proteomes" id="UP001589943"/>
    </source>
</evidence>
<protein>
    <submittedName>
        <fullName evidence="1">Uncharacterized protein</fullName>
    </submittedName>
</protein>
<evidence type="ECO:0000313" key="1">
    <source>
        <dbReference type="EMBL" id="MFC0589396.1"/>
    </source>
</evidence>
<sequence>MMPMMGGGMMPMMGGGMMGWYGQPQANLNLSVDDVRGSVERSIAMMGNPRLKPGRIVATNDDTITAEIVTVDKEALVQRFAVNRHTGYWQQVP</sequence>
<dbReference type="Proteomes" id="UP001589943">
    <property type="component" value="Unassembled WGS sequence"/>
</dbReference>